<accession>A0A3Q2QXK4</accession>
<name>A0A3Q2QXK4_FUNHE</name>
<evidence type="ECO:0000256" key="7">
    <source>
        <dbReference type="ARBA" id="ARBA00022839"/>
    </source>
</evidence>
<feature type="region of interest" description="Disordered" evidence="10">
    <location>
        <begin position="206"/>
        <end position="247"/>
    </location>
</feature>
<dbReference type="SUPFAM" id="SSF53098">
    <property type="entry name" value="Ribonuclease H-like"/>
    <property type="match status" value="1"/>
</dbReference>
<evidence type="ECO:0000256" key="6">
    <source>
        <dbReference type="ARBA" id="ARBA00022801"/>
    </source>
</evidence>
<feature type="domain" description="Exonuclease" evidence="11">
    <location>
        <begin position="15"/>
        <end position="193"/>
    </location>
</feature>
<dbReference type="Ensembl" id="ENSFHET00000033612.1">
    <property type="protein sequence ID" value="ENSFHEP00000031962.1"/>
    <property type="gene ID" value="ENSFHEG00000018188.1"/>
</dbReference>
<evidence type="ECO:0000256" key="9">
    <source>
        <dbReference type="ARBA" id="ARBA00025769"/>
    </source>
</evidence>
<comment type="similarity">
    <text evidence="9">Belongs to the exonuclease superfamily. TREX family.</text>
</comment>
<evidence type="ECO:0000256" key="1">
    <source>
        <dbReference type="ARBA" id="ARBA00000493"/>
    </source>
</evidence>
<evidence type="ECO:0000256" key="5">
    <source>
        <dbReference type="ARBA" id="ARBA00022723"/>
    </source>
</evidence>
<dbReference type="InterPro" id="IPR012337">
    <property type="entry name" value="RNaseH-like_sf"/>
</dbReference>
<dbReference type="GeneID" id="105926196"/>
<dbReference type="FunFam" id="3.30.420.10:FF:000247">
    <property type="entry name" value="Si:ch1073-296i8.2"/>
    <property type="match status" value="1"/>
</dbReference>
<dbReference type="Gene3D" id="3.30.420.10">
    <property type="entry name" value="Ribonuclease H-like superfamily/Ribonuclease H"/>
    <property type="match status" value="1"/>
</dbReference>
<dbReference type="GO" id="GO:0008311">
    <property type="term" value="F:double-stranded DNA 3'-5' DNA exonuclease activity"/>
    <property type="evidence" value="ECO:0007669"/>
    <property type="project" value="UniProtKB-EC"/>
</dbReference>
<comment type="catalytic activity">
    <reaction evidence="1">
        <text>Exonucleolytic cleavage in the 3'- to 5'-direction to yield nucleoside 5'-phosphates.</text>
        <dbReference type="EC" id="3.1.11.2"/>
    </reaction>
</comment>
<dbReference type="EC" id="3.1.11.2" evidence="3"/>
<keyword evidence="6" id="KW-0378">Hydrolase</keyword>
<dbReference type="OrthoDB" id="10250935at2759"/>
<dbReference type="GO" id="GO:0006308">
    <property type="term" value="P:DNA catabolic process"/>
    <property type="evidence" value="ECO:0007669"/>
    <property type="project" value="TreeGrafter"/>
</dbReference>
<dbReference type="Proteomes" id="UP000265000">
    <property type="component" value="Unplaced"/>
</dbReference>
<sequence>MQAGTGAEENSEQLPLVFFDLETTGLGQDCEIIQLAAVSGGHSLNLYVIPRCRIQPGAARLTGFKVRRQRLYLHHRLVFTNSLKEVIVAFITFLQMLGRPLLVGHNIRSFDCPLLARALDQLDLRAEFQASVSGCVDTLPLARELLRDRGLRSFRQENLVRELLGINYKAHDALEDVRALQELYSYLQPAPEFVCRHTFTLDSMNSKPAELRNRKLPGQRPLLEHSRQTGKLTKHDGEVDGLEHKDT</sequence>
<dbReference type="GO" id="GO:0046872">
    <property type="term" value="F:metal ion binding"/>
    <property type="evidence" value="ECO:0007669"/>
    <property type="project" value="UniProtKB-KW"/>
</dbReference>
<proteinExistence type="inferred from homology"/>
<dbReference type="AlphaFoldDB" id="A0A3Q2QXK4"/>
<dbReference type="InterPro" id="IPR013520">
    <property type="entry name" value="Ribonucl_H"/>
</dbReference>
<dbReference type="InterPro" id="IPR040393">
    <property type="entry name" value="TREX1/2"/>
</dbReference>
<dbReference type="CDD" id="cd06127">
    <property type="entry name" value="DEDDh"/>
    <property type="match status" value="1"/>
</dbReference>
<dbReference type="InterPro" id="IPR036397">
    <property type="entry name" value="RNaseH_sf"/>
</dbReference>
<evidence type="ECO:0000256" key="8">
    <source>
        <dbReference type="ARBA" id="ARBA00022842"/>
    </source>
</evidence>
<dbReference type="GO" id="GO:0003676">
    <property type="term" value="F:nucleic acid binding"/>
    <property type="evidence" value="ECO:0007669"/>
    <property type="project" value="InterPro"/>
</dbReference>
<dbReference type="GO" id="GO:0005737">
    <property type="term" value="C:cytoplasm"/>
    <property type="evidence" value="ECO:0007669"/>
    <property type="project" value="TreeGrafter"/>
</dbReference>
<keyword evidence="7" id="KW-0269">Exonuclease</keyword>
<evidence type="ECO:0000256" key="3">
    <source>
        <dbReference type="ARBA" id="ARBA00012115"/>
    </source>
</evidence>
<dbReference type="PANTHER" id="PTHR13058">
    <property type="entry name" value="THREE PRIME REPAIR EXONUCLEASE 1, 2"/>
    <property type="match status" value="1"/>
</dbReference>
<evidence type="ECO:0000256" key="4">
    <source>
        <dbReference type="ARBA" id="ARBA00022722"/>
    </source>
</evidence>
<organism evidence="12 13">
    <name type="scientific">Fundulus heteroclitus</name>
    <name type="common">Killifish</name>
    <name type="synonym">Mummichog</name>
    <dbReference type="NCBI Taxonomy" id="8078"/>
    <lineage>
        <taxon>Eukaryota</taxon>
        <taxon>Metazoa</taxon>
        <taxon>Chordata</taxon>
        <taxon>Craniata</taxon>
        <taxon>Vertebrata</taxon>
        <taxon>Euteleostomi</taxon>
        <taxon>Actinopterygii</taxon>
        <taxon>Neopterygii</taxon>
        <taxon>Teleostei</taxon>
        <taxon>Neoteleostei</taxon>
        <taxon>Acanthomorphata</taxon>
        <taxon>Ovalentaria</taxon>
        <taxon>Atherinomorphae</taxon>
        <taxon>Cyprinodontiformes</taxon>
        <taxon>Fundulidae</taxon>
        <taxon>Fundulus</taxon>
    </lineage>
</organism>
<comment type="cofactor">
    <cofactor evidence="2">
        <name>Mg(2+)</name>
        <dbReference type="ChEBI" id="CHEBI:18420"/>
    </cofactor>
</comment>
<reference evidence="12" key="2">
    <citation type="submission" date="2025-09" db="UniProtKB">
        <authorList>
            <consortium name="Ensembl"/>
        </authorList>
    </citation>
    <scope>IDENTIFICATION</scope>
</reference>
<keyword evidence="8" id="KW-0460">Magnesium</keyword>
<evidence type="ECO:0000259" key="11">
    <source>
        <dbReference type="SMART" id="SM00479"/>
    </source>
</evidence>
<evidence type="ECO:0000313" key="13">
    <source>
        <dbReference type="Proteomes" id="UP000265000"/>
    </source>
</evidence>
<evidence type="ECO:0000256" key="10">
    <source>
        <dbReference type="SAM" id="MobiDB-lite"/>
    </source>
</evidence>
<dbReference type="Pfam" id="PF00929">
    <property type="entry name" value="RNase_T"/>
    <property type="match status" value="1"/>
</dbReference>
<feature type="compositionally biased region" description="Basic and acidic residues" evidence="10">
    <location>
        <begin position="222"/>
        <end position="247"/>
    </location>
</feature>
<dbReference type="CTD" id="100005742"/>
<reference evidence="12" key="1">
    <citation type="submission" date="2025-08" db="UniProtKB">
        <authorList>
            <consortium name="Ensembl"/>
        </authorList>
    </citation>
    <scope>IDENTIFICATION</scope>
</reference>
<dbReference type="PANTHER" id="PTHR13058:SF22">
    <property type="entry name" value="EXODEOXYRIBONUCLEASE III"/>
    <property type="match status" value="1"/>
</dbReference>
<protein>
    <recommendedName>
        <fullName evidence="3">exodeoxyribonuclease III</fullName>
        <ecNumber evidence="3">3.1.11.2</ecNumber>
    </recommendedName>
</protein>
<keyword evidence="4" id="KW-0540">Nuclease</keyword>
<keyword evidence="13" id="KW-1185">Reference proteome</keyword>
<evidence type="ECO:0000256" key="2">
    <source>
        <dbReference type="ARBA" id="ARBA00001946"/>
    </source>
</evidence>
<evidence type="ECO:0000313" key="12">
    <source>
        <dbReference type="Ensembl" id="ENSFHEP00000031962.1"/>
    </source>
</evidence>
<dbReference type="GeneTree" id="ENSGT00390000012715"/>
<dbReference type="SMART" id="SM00479">
    <property type="entry name" value="EXOIII"/>
    <property type="match status" value="1"/>
</dbReference>
<keyword evidence="5" id="KW-0479">Metal-binding</keyword>